<feature type="transmembrane region" description="Helical" evidence="1">
    <location>
        <begin position="292"/>
        <end position="309"/>
    </location>
</feature>
<dbReference type="InterPro" id="IPR008756">
    <property type="entry name" value="Peptidase_M56"/>
</dbReference>
<feature type="transmembrane region" description="Helical" evidence="1">
    <location>
        <begin position="6"/>
        <end position="25"/>
    </location>
</feature>
<keyword evidence="1" id="KW-0812">Transmembrane</keyword>
<evidence type="ECO:0000259" key="2">
    <source>
        <dbReference type="Pfam" id="PF05569"/>
    </source>
</evidence>
<dbReference type="PANTHER" id="PTHR34978">
    <property type="entry name" value="POSSIBLE SENSOR-TRANSDUCER PROTEIN BLAR"/>
    <property type="match status" value="1"/>
</dbReference>
<dbReference type="AlphaFoldDB" id="A0AA49GUW6"/>
<name>A0AA49GUW6_9BACT</name>
<reference evidence="3" key="2">
    <citation type="journal article" date="2024" name="Antonie Van Leeuwenhoek">
        <title>Roseihalotalea indica gen. nov., sp. nov., a halophilic Bacteroidetes from mesopelagic Southwest Indian Ocean with higher carbohydrate metabolic potential.</title>
        <authorList>
            <person name="Chen B."/>
            <person name="Zhang M."/>
            <person name="Lin D."/>
            <person name="Ye J."/>
            <person name="Tang K."/>
        </authorList>
    </citation>
    <scope>NUCLEOTIDE SEQUENCE</scope>
    <source>
        <strain evidence="3">TK19036</strain>
    </source>
</reference>
<gene>
    <name evidence="3" type="ORF">K4G66_12715</name>
</gene>
<keyword evidence="1" id="KW-1133">Transmembrane helix</keyword>
<protein>
    <submittedName>
        <fullName evidence="3">M56 family metallopeptidase</fullName>
    </submittedName>
</protein>
<feature type="transmembrane region" description="Helical" evidence="1">
    <location>
        <begin position="37"/>
        <end position="57"/>
    </location>
</feature>
<dbReference type="InterPro" id="IPR052173">
    <property type="entry name" value="Beta-lactam_resp_regulator"/>
</dbReference>
<feature type="transmembrane region" description="Helical" evidence="1">
    <location>
        <begin position="113"/>
        <end position="134"/>
    </location>
</feature>
<organism evidence="3">
    <name type="scientific">Roseihalotalea indica</name>
    <dbReference type="NCBI Taxonomy" id="2867963"/>
    <lineage>
        <taxon>Bacteria</taxon>
        <taxon>Pseudomonadati</taxon>
        <taxon>Bacteroidota</taxon>
        <taxon>Cytophagia</taxon>
        <taxon>Cytophagales</taxon>
        <taxon>Catalimonadaceae</taxon>
        <taxon>Roseihalotalea</taxon>
    </lineage>
</organism>
<keyword evidence="1" id="KW-0472">Membrane</keyword>
<evidence type="ECO:0000256" key="1">
    <source>
        <dbReference type="SAM" id="Phobius"/>
    </source>
</evidence>
<reference evidence="3" key="1">
    <citation type="journal article" date="2023" name="Comput. Struct. Biotechnol. J.">
        <title>Discovery of a novel marine Bacteroidetes with a rich repertoire of carbohydrate-active enzymes.</title>
        <authorList>
            <person name="Chen B."/>
            <person name="Liu G."/>
            <person name="Chen Q."/>
            <person name="Wang H."/>
            <person name="Liu L."/>
            <person name="Tang K."/>
        </authorList>
    </citation>
    <scope>NUCLEOTIDE SEQUENCE</scope>
    <source>
        <strain evidence="3">TK19036</strain>
    </source>
</reference>
<dbReference type="Pfam" id="PF05569">
    <property type="entry name" value="Peptidase_M56"/>
    <property type="match status" value="1"/>
</dbReference>
<evidence type="ECO:0000313" key="3">
    <source>
        <dbReference type="EMBL" id="WKN39554.1"/>
    </source>
</evidence>
<dbReference type="EMBL" id="CP120682">
    <property type="protein sequence ID" value="WKN39554.1"/>
    <property type="molecule type" value="Genomic_DNA"/>
</dbReference>
<sequence length="565" mass="64072">MSSLILYLLEANGLLAILYALYWLLLRKETFFSFNRFFLLAILASSLLIPLLSFDLFPSADSVISKPMGELRDMRISYYDAFEAWSHPAIHQLPNGRSAEVPVYKEKADVPRLLLTIASIVYCLGFMAVIFRLYGSYRWILKLKNSNQKEVIQGVTVVKVSHPIAPFSFLNLVFVHQDSVPGEDFDQILAHEKTHIREGHSLDLLFVQLAAAGLWFNPVVWQLIKSLKTTHEYIADKNTINQGYSLVTYQTLLLRQLISTNSYGLIHNFNLSFIKKRITMMNIEKSGWAGRAKVALALSAVLVFSLVLVQCNSKNDEQILRESQASSQGIDVPVLPESGFKFKGDPATTVTLSVDDNQITLDGEKVEIGDIASTLKSKSGEHDVIIFRIDRTQPMSLVREVQNEVRKADRLKILYLGQTSDGKPVDVAIMLPPLPGSRFGAAPPKVDDAFAQEHNMALYKVTTDEEAGPAKQQKVYDFVKDQVAEQKKNYVISARFSDDDTFNQYLAEVYHLQQAFYQLYEERSQEMYGESYWDLFEIKDTSEKYAEMYDAVKQDMPMNISIAED</sequence>
<accession>A0AA49GUW6</accession>
<proteinExistence type="predicted"/>
<feature type="domain" description="Peptidase M56" evidence="2">
    <location>
        <begin position="179"/>
        <end position="280"/>
    </location>
</feature>
<dbReference type="PANTHER" id="PTHR34978:SF3">
    <property type="entry name" value="SLR0241 PROTEIN"/>
    <property type="match status" value="1"/>
</dbReference>